<dbReference type="AlphaFoldDB" id="A0A835RMU8"/>
<feature type="compositionally biased region" description="Basic residues" evidence="1">
    <location>
        <begin position="85"/>
        <end position="99"/>
    </location>
</feature>
<dbReference type="Proteomes" id="UP000639772">
    <property type="component" value="Unassembled WGS sequence"/>
</dbReference>
<reference evidence="2 3" key="1">
    <citation type="journal article" date="2020" name="Nat. Food">
        <title>A phased Vanilla planifolia genome enables genetic improvement of flavour and production.</title>
        <authorList>
            <person name="Hasing T."/>
            <person name="Tang H."/>
            <person name="Brym M."/>
            <person name="Khazi F."/>
            <person name="Huang T."/>
            <person name="Chambers A.H."/>
        </authorList>
    </citation>
    <scope>NUCLEOTIDE SEQUENCE [LARGE SCALE GENOMIC DNA]</scope>
    <source>
        <tissue evidence="2">Leaf</tissue>
    </source>
</reference>
<gene>
    <name evidence="2" type="ORF">HPP92_004462</name>
</gene>
<protein>
    <submittedName>
        <fullName evidence="2">Uncharacterized protein</fullName>
    </submittedName>
</protein>
<feature type="region of interest" description="Disordered" evidence="1">
    <location>
        <begin position="76"/>
        <end position="99"/>
    </location>
</feature>
<dbReference type="OrthoDB" id="771105at2759"/>
<sequence>MTKVVTCSGKAHEFLLPVRAEELVRKPGSVRLRLQQPSSGLSCPGSRLPPRAGRRRRLYFLLPLDLLFSVLTEEGDGLPQAPSFRARRQRTLKRKKNDGRKKRIFRCSDTSACLRWW</sequence>
<dbReference type="EMBL" id="JADCNM010000002">
    <property type="protein sequence ID" value="KAG0493468.1"/>
    <property type="molecule type" value="Genomic_DNA"/>
</dbReference>
<evidence type="ECO:0000313" key="2">
    <source>
        <dbReference type="EMBL" id="KAG0493468.1"/>
    </source>
</evidence>
<comment type="caution">
    <text evidence="2">The sequence shown here is derived from an EMBL/GenBank/DDBJ whole genome shotgun (WGS) entry which is preliminary data.</text>
</comment>
<accession>A0A835RMU8</accession>
<proteinExistence type="predicted"/>
<evidence type="ECO:0000313" key="3">
    <source>
        <dbReference type="Proteomes" id="UP000639772"/>
    </source>
</evidence>
<evidence type="ECO:0000256" key="1">
    <source>
        <dbReference type="SAM" id="MobiDB-lite"/>
    </source>
</evidence>
<name>A0A835RMU8_VANPL</name>
<organism evidence="2 3">
    <name type="scientific">Vanilla planifolia</name>
    <name type="common">Vanilla</name>
    <dbReference type="NCBI Taxonomy" id="51239"/>
    <lineage>
        <taxon>Eukaryota</taxon>
        <taxon>Viridiplantae</taxon>
        <taxon>Streptophyta</taxon>
        <taxon>Embryophyta</taxon>
        <taxon>Tracheophyta</taxon>
        <taxon>Spermatophyta</taxon>
        <taxon>Magnoliopsida</taxon>
        <taxon>Liliopsida</taxon>
        <taxon>Asparagales</taxon>
        <taxon>Orchidaceae</taxon>
        <taxon>Vanilloideae</taxon>
        <taxon>Vanilleae</taxon>
        <taxon>Vanilla</taxon>
    </lineage>
</organism>